<feature type="compositionally biased region" description="Polar residues" evidence="4">
    <location>
        <begin position="1"/>
        <end position="17"/>
    </location>
</feature>
<accession>A0ABT4RR14</accession>
<protein>
    <submittedName>
        <fullName evidence="6">Aldehyde dehydrogenase family protein</fullName>
    </submittedName>
</protein>
<proteinExistence type="inferred from homology"/>
<comment type="similarity">
    <text evidence="1">Belongs to the aldehyde dehydrogenase family.</text>
</comment>
<dbReference type="Pfam" id="PF00171">
    <property type="entry name" value="Aldedh"/>
    <property type="match status" value="1"/>
</dbReference>
<gene>
    <name evidence="6" type="ORF">OJ962_24710</name>
</gene>
<evidence type="ECO:0000256" key="2">
    <source>
        <dbReference type="ARBA" id="ARBA00023002"/>
    </source>
</evidence>
<evidence type="ECO:0000256" key="4">
    <source>
        <dbReference type="SAM" id="MobiDB-lite"/>
    </source>
</evidence>
<comment type="caution">
    <text evidence="6">The sequence shown here is derived from an EMBL/GenBank/DDBJ whole genome shotgun (WGS) entry which is preliminary data.</text>
</comment>
<keyword evidence="2" id="KW-0560">Oxidoreductase</keyword>
<dbReference type="Gene3D" id="3.40.309.10">
    <property type="entry name" value="Aldehyde Dehydrogenase, Chain A, domain 2"/>
    <property type="match status" value="1"/>
</dbReference>
<dbReference type="RefSeq" id="WP_202958109.1">
    <property type="nucleotide sequence ID" value="NZ_JAPCID010000044.1"/>
</dbReference>
<evidence type="ECO:0000313" key="6">
    <source>
        <dbReference type="EMBL" id="MDA0140721.1"/>
    </source>
</evidence>
<dbReference type="InterPro" id="IPR015590">
    <property type="entry name" value="Aldehyde_DH_dom"/>
</dbReference>
<dbReference type="Proteomes" id="UP001147700">
    <property type="component" value="Unassembled WGS sequence"/>
</dbReference>
<keyword evidence="3" id="KW-0520">NAD</keyword>
<reference evidence="6" key="1">
    <citation type="submission" date="2022-10" db="EMBL/GenBank/DDBJ databases">
        <title>The WGS of Solirubrobacter sp. CPCC 204708.</title>
        <authorList>
            <person name="Jiang Z."/>
        </authorList>
    </citation>
    <scope>NUCLEOTIDE SEQUENCE</scope>
    <source>
        <strain evidence="6">CPCC 204708</strain>
    </source>
</reference>
<feature type="region of interest" description="Disordered" evidence="4">
    <location>
        <begin position="1"/>
        <end position="21"/>
    </location>
</feature>
<feature type="domain" description="Aldehyde dehydrogenase" evidence="5">
    <location>
        <begin position="4"/>
        <end position="456"/>
    </location>
</feature>
<evidence type="ECO:0000313" key="7">
    <source>
        <dbReference type="Proteomes" id="UP001147700"/>
    </source>
</evidence>
<dbReference type="InterPro" id="IPR016162">
    <property type="entry name" value="Ald_DH_N"/>
</dbReference>
<keyword evidence="7" id="KW-1185">Reference proteome</keyword>
<dbReference type="EMBL" id="JAPCID010000044">
    <property type="protein sequence ID" value="MDA0140721.1"/>
    <property type="molecule type" value="Genomic_DNA"/>
</dbReference>
<dbReference type="Gene3D" id="3.40.605.10">
    <property type="entry name" value="Aldehyde Dehydrogenase, Chain A, domain 1"/>
    <property type="match status" value="1"/>
</dbReference>
<dbReference type="InterPro" id="IPR016161">
    <property type="entry name" value="Ald_DH/histidinol_DH"/>
</dbReference>
<evidence type="ECO:0000256" key="1">
    <source>
        <dbReference type="ARBA" id="ARBA00009986"/>
    </source>
</evidence>
<dbReference type="PANTHER" id="PTHR42986:SF1">
    <property type="entry name" value="BENZALDEHYDE DEHYDROGENASE YFMT"/>
    <property type="match status" value="1"/>
</dbReference>
<dbReference type="PANTHER" id="PTHR42986">
    <property type="entry name" value="BENZALDEHYDE DEHYDROGENASE YFMT"/>
    <property type="match status" value="1"/>
</dbReference>
<evidence type="ECO:0000259" key="5">
    <source>
        <dbReference type="Pfam" id="PF00171"/>
    </source>
</evidence>
<organism evidence="6 7">
    <name type="scientific">Solirubrobacter deserti</name>
    <dbReference type="NCBI Taxonomy" id="2282478"/>
    <lineage>
        <taxon>Bacteria</taxon>
        <taxon>Bacillati</taxon>
        <taxon>Actinomycetota</taxon>
        <taxon>Thermoleophilia</taxon>
        <taxon>Solirubrobacterales</taxon>
        <taxon>Solirubrobacteraceae</taxon>
        <taxon>Solirubrobacter</taxon>
    </lineage>
</organism>
<name>A0ABT4RR14_9ACTN</name>
<dbReference type="SUPFAM" id="SSF53720">
    <property type="entry name" value="ALDH-like"/>
    <property type="match status" value="1"/>
</dbReference>
<sequence>MSTQTIESRSPQDQSDVVVSAPAADREAVAAAFKRAREAQQAWKRNAVVRADALSAAAAALDAAKDQVVDLMVREVGKPVTESVMEHGRAVRILRYQAQAALDPDGDTLPAAPPADMRTLLLARRRPRGVAGLITPWNFPFAIPLWKAAPALAYGNAVVLKPSTDALACALLLEELLGGVLPEGLFNVVSGEAEAGQAVIEQADVVSFTGSTGVGLQVAQAATARGIASQAEMGGLNASIVLPDADVEAAAKVIAGAAMGYAGQKCTATGRVLVLGDTAEFTDALAAAVDGLAIGDPKDEGTIVGPVINAPAREKLVAAAEGAPGDGGRVVTGGKALDGPGLLFAPTVVDGQQPTARLAQEEVFGPIVTVLKAESAEQAVEISNSVPYGLVTSVFTSDLDSALTVVDGLETGMIRVNMPTSGVDFHAPFGGEKQSSFGPREQGKAARELYTTTHTITIGPAS</sequence>
<dbReference type="InterPro" id="IPR016163">
    <property type="entry name" value="Ald_DH_C"/>
</dbReference>
<evidence type="ECO:0000256" key="3">
    <source>
        <dbReference type="ARBA" id="ARBA00023027"/>
    </source>
</evidence>